<comment type="similarity">
    <text evidence="2">Belongs to the X(+)/potassium ATPases subunit beta family.</text>
</comment>
<evidence type="ECO:0000256" key="2">
    <source>
        <dbReference type="ARBA" id="ARBA00005876"/>
    </source>
</evidence>
<name>A0A9J2Q542_ASCLU</name>
<sequence>MTWPTAFITVLSWTSEVLLAIVPCFISWNGLLLQDATEKRAASAAHKRPQSRCLYRWIRLREMEMGWQGGNHKKMRAKENIVTRSRMWQQLNMEPNQSPLALFDHTGLFPALARPKTPSTLSSPIITAKLLDHLRIERSSKSRNVEKHIRERTERNRLRSLQLFLWHNGRICGRKPLSWLLSLLYLLALWSLIGLLCFAMMRCLLYMAHKKPLFYGKGSFIGARPGISYEPLDRSSGSPRIIRWNPNTTIYSGILRDYLEKTYSRRSKKKYVNCRNPSELSNNCTDCACMQNAPLCAVDVSDSDPEFGFGDCALSENTTFGFKEGSPCILLRLNKIIGYYPSPTSNGIAALDARNGEILLGGEGPKNSTGSKPCCNEENLRFKCEIQGEGNYSVSYFPASGFPYCFFPYCQQTGYKQPFIMVKVGNLQREEVVKLRCIATPPDMKGAQEHYHMLQDLMRIIEKNPKLLESFSTSGKLH</sequence>
<keyword evidence="4" id="KW-0735">Signal-anchor</keyword>
<evidence type="ECO:0000256" key="5">
    <source>
        <dbReference type="ARBA" id="ARBA00022989"/>
    </source>
</evidence>
<evidence type="ECO:0000256" key="1">
    <source>
        <dbReference type="ARBA" id="ARBA00004606"/>
    </source>
</evidence>
<accession>A0A9J2Q542</accession>
<feature type="transmembrane region" description="Helical" evidence="7">
    <location>
        <begin position="6"/>
        <end position="31"/>
    </location>
</feature>
<proteinExistence type="inferred from homology"/>
<feature type="transmembrane region" description="Helical" evidence="7">
    <location>
        <begin position="179"/>
        <end position="201"/>
    </location>
</feature>
<dbReference type="GO" id="GO:0006883">
    <property type="term" value="P:intracellular sodium ion homeostasis"/>
    <property type="evidence" value="ECO:0007669"/>
    <property type="project" value="TreeGrafter"/>
</dbReference>
<dbReference type="PANTHER" id="PTHR11523">
    <property type="entry name" value="SODIUM/POTASSIUM-DEPENDENT ATPASE BETA SUBUNIT"/>
    <property type="match status" value="1"/>
</dbReference>
<dbReference type="GO" id="GO:0005890">
    <property type="term" value="C:sodium:potassium-exchanging ATPase complex"/>
    <property type="evidence" value="ECO:0007669"/>
    <property type="project" value="InterPro"/>
</dbReference>
<dbReference type="Pfam" id="PF00287">
    <property type="entry name" value="Na_K-ATPase"/>
    <property type="match status" value="1"/>
</dbReference>
<evidence type="ECO:0000313" key="8">
    <source>
        <dbReference type="Proteomes" id="UP000036681"/>
    </source>
</evidence>
<reference evidence="9" key="1">
    <citation type="submission" date="2023-03" db="UniProtKB">
        <authorList>
            <consortium name="WormBaseParasite"/>
        </authorList>
    </citation>
    <scope>IDENTIFICATION</scope>
</reference>
<organism evidence="8 9">
    <name type="scientific">Ascaris lumbricoides</name>
    <name type="common">Giant roundworm</name>
    <dbReference type="NCBI Taxonomy" id="6252"/>
    <lineage>
        <taxon>Eukaryota</taxon>
        <taxon>Metazoa</taxon>
        <taxon>Ecdysozoa</taxon>
        <taxon>Nematoda</taxon>
        <taxon>Chromadorea</taxon>
        <taxon>Rhabditida</taxon>
        <taxon>Spirurina</taxon>
        <taxon>Ascaridomorpha</taxon>
        <taxon>Ascaridoidea</taxon>
        <taxon>Ascarididae</taxon>
        <taxon>Ascaris</taxon>
    </lineage>
</organism>
<protein>
    <submittedName>
        <fullName evidence="9">Uncharacterized protein</fullName>
    </submittedName>
</protein>
<evidence type="ECO:0000256" key="7">
    <source>
        <dbReference type="SAM" id="Phobius"/>
    </source>
</evidence>
<evidence type="ECO:0000313" key="9">
    <source>
        <dbReference type="WBParaSite" id="ALUE_0001751601-mRNA-1"/>
    </source>
</evidence>
<keyword evidence="8" id="KW-1185">Reference proteome</keyword>
<evidence type="ECO:0000256" key="6">
    <source>
        <dbReference type="ARBA" id="ARBA00023136"/>
    </source>
</evidence>
<dbReference type="GO" id="GO:0030007">
    <property type="term" value="P:intracellular potassium ion homeostasis"/>
    <property type="evidence" value="ECO:0007669"/>
    <property type="project" value="TreeGrafter"/>
</dbReference>
<evidence type="ECO:0000256" key="3">
    <source>
        <dbReference type="ARBA" id="ARBA00022692"/>
    </source>
</evidence>
<dbReference type="WBParaSite" id="ALUE_0001751601-mRNA-1">
    <property type="protein sequence ID" value="ALUE_0001751601-mRNA-1"/>
    <property type="gene ID" value="ALUE_0001751601"/>
</dbReference>
<dbReference type="GO" id="GO:0036376">
    <property type="term" value="P:sodium ion export across plasma membrane"/>
    <property type="evidence" value="ECO:0007669"/>
    <property type="project" value="TreeGrafter"/>
</dbReference>
<dbReference type="Gene3D" id="2.60.40.1660">
    <property type="entry name" value="Na, k-atpase alpha subunit"/>
    <property type="match status" value="1"/>
</dbReference>
<dbReference type="Proteomes" id="UP000036681">
    <property type="component" value="Unplaced"/>
</dbReference>
<dbReference type="PANTHER" id="PTHR11523:SF52">
    <property type="entry name" value="SODIUM_POTASSIUM-TRANSPORTING ATPASE SUBUNIT BETA"/>
    <property type="match status" value="1"/>
</dbReference>
<dbReference type="GO" id="GO:0001671">
    <property type="term" value="F:ATPase activator activity"/>
    <property type="evidence" value="ECO:0007669"/>
    <property type="project" value="TreeGrafter"/>
</dbReference>
<dbReference type="AlphaFoldDB" id="A0A9J2Q542"/>
<evidence type="ECO:0000256" key="4">
    <source>
        <dbReference type="ARBA" id="ARBA00022968"/>
    </source>
</evidence>
<keyword evidence="3 7" id="KW-0812">Transmembrane</keyword>
<dbReference type="InterPro" id="IPR000402">
    <property type="entry name" value="Na/K_ATPase_sub_beta"/>
</dbReference>
<dbReference type="InterPro" id="IPR038702">
    <property type="entry name" value="Na/K_ATPase_sub_beta_sf"/>
</dbReference>
<dbReference type="GO" id="GO:1990573">
    <property type="term" value="P:potassium ion import across plasma membrane"/>
    <property type="evidence" value="ECO:0007669"/>
    <property type="project" value="TreeGrafter"/>
</dbReference>
<keyword evidence="5 7" id="KW-1133">Transmembrane helix</keyword>
<keyword evidence="6 7" id="KW-0472">Membrane</keyword>
<comment type="subcellular location">
    <subcellularLocation>
        <location evidence="1">Membrane</location>
        <topology evidence="1">Single-pass type II membrane protein</topology>
    </subcellularLocation>
</comment>